<dbReference type="PANTHER" id="PTHR39176:SF1">
    <property type="entry name" value="PERIPLASMIC PROTEIN"/>
    <property type="match status" value="1"/>
</dbReference>
<evidence type="ECO:0000256" key="1">
    <source>
        <dbReference type="SAM" id="SignalP"/>
    </source>
</evidence>
<protein>
    <recommendedName>
        <fullName evidence="2">Lysozyme inhibitor LprI-like N-terminal domain-containing protein</fullName>
    </recommendedName>
</protein>
<dbReference type="Proteomes" id="UP000030700">
    <property type="component" value="Unassembled WGS sequence"/>
</dbReference>
<dbReference type="AlphaFoldDB" id="A0A0S6VW97"/>
<dbReference type="Gene3D" id="1.20.1270.180">
    <property type="match status" value="1"/>
</dbReference>
<dbReference type="PANTHER" id="PTHR39176">
    <property type="entry name" value="PERIPLASMIC PROTEIN-RELATED"/>
    <property type="match status" value="1"/>
</dbReference>
<sequence length="142" mass="16028">MVKHLIVISCLLGACLLAMPARAIEPSNDPIDRKVNACMDRDPSTAGMMQCLQQAYADWDAELNAVYADVRMRLDPQAQSALKDAQRLWISYRDAEFVAIDTIYGAMQGTMWQLAGLSRKVEFLKNRVIELRMYAEDLNQAN</sequence>
<dbReference type="EMBL" id="DF820456">
    <property type="protein sequence ID" value="GAK50191.1"/>
    <property type="molecule type" value="Genomic_DNA"/>
</dbReference>
<name>A0A0S6VW97_9BACT</name>
<dbReference type="Pfam" id="PF07007">
    <property type="entry name" value="LprI"/>
    <property type="match status" value="1"/>
</dbReference>
<proteinExistence type="predicted"/>
<accession>A0A0S6VW97</accession>
<evidence type="ECO:0000313" key="4">
    <source>
        <dbReference type="Proteomes" id="UP000030700"/>
    </source>
</evidence>
<reference evidence="3" key="1">
    <citation type="journal article" date="2015" name="PeerJ">
        <title>First genomic representation of candidate bacterial phylum KSB3 points to enhanced environmental sensing as a trigger of wastewater bulking.</title>
        <authorList>
            <person name="Sekiguchi Y."/>
            <person name="Ohashi A."/>
            <person name="Parks D.H."/>
            <person name="Yamauchi T."/>
            <person name="Tyson G.W."/>
            <person name="Hugenholtz P."/>
        </authorList>
    </citation>
    <scope>NUCLEOTIDE SEQUENCE [LARGE SCALE GENOMIC DNA]</scope>
</reference>
<evidence type="ECO:0000313" key="3">
    <source>
        <dbReference type="EMBL" id="GAK50191.1"/>
    </source>
</evidence>
<gene>
    <name evidence="3" type="ORF">U14_01418</name>
</gene>
<keyword evidence="4" id="KW-1185">Reference proteome</keyword>
<dbReference type="InterPro" id="IPR009739">
    <property type="entry name" value="LprI-like_N"/>
</dbReference>
<feature type="signal peptide" evidence="1">
    <location>
        <begin position="1"/>
        <end position="23"/>
    </location>
</feature>
<dbReference type="STRING" id="1499966.U14_01418"/>
<organism evidence="3">
    <name type="scientific">Candidatus Moduliflexus flocculans</name>
    <dbReference type="NCBI Taxonomy" id="1499966"/>
    <lineage>
        <taxon>Bacteria</taxon>
        <taxon>Candidatus Moduliflexota</taxon>
        <taxon>Candidatus Moduliflexia</taxon>
        <taxon>Candidatus Moduliflexales</taxon>
        <taxon>Candidatus Moduliflexaceae</taxon>
    </lineage>
</organism>
<dbReference type="PROSITE" id="PS51257">
    <property type="entry name" value="PROKAR_LIPOPROTEIN"/>
    <property type="match status" value="1"/>
</dbReference>
<feature type="domain" description="Lysozyme inhibitor LprI-like N-terminal" evidence="2">
    <location>
        <begin position="38"/>
        <end position="131"/>
    </location>
</feature>
<dbReference type="HOGENOM" id="CLU_128596_8_3_0"/>
<evidence type="ECO:0000259" key="2">
    <source>
        <dbReference type="Pfam" id="PF07007"/>
    </source>
</evidence>
<keyword evidence="1" id="KW-0732">Signal</keyword>
<feature type="chain" id="PRO_5006631500" description="Lysozyme inhibitor LprI-like N-terminal domain-containing protein" evidence="1">
    <location>
        <begin position="24"/>
        <end position="142"/>
    </location>
</feature>